<dbReference type="EC" id="4.2.2.-" evidence="2"/>
<evidence type="ECO:0000259" key="1">
    <source>
        <dbReference type="Pfam" id="PF01464"/>
    </source>
</evidence>
<organism evidence="2 3">
    <name type="scientific">Paenibacillus plantiphilus</name>
    <dbReference type="NCBI Taxonomy" id="2905650"/>
    <lineage>
        <taxon>Bacteria</taxon>
        <taxon>Bacillati</taxon>
        <taxon>Bacillota</taxon>
        <taxon>Bacilli</taxon>
        <taxon>Bacillales</taxon>
        <taxon>Paenibacillaceae</taxon>
        <taxon>Paenibacillus</taxon>
    </lineage>
</organism>
<evidence type="ECO:0000313" key="2">
    <source>
        <dbReference type="EMBL" id="CAH1205576.1"/>
    </source>
</evidence>
<keyword evidence="2" id="KW-0456">Lyase</keyword>
<reference evidence="2" key="1">
    <citation type="submission" date="2022-01" db="EMBL/GenBank/DDBJ databases">
        <authorList>
            <person name="Criscuolo A."/>
        </authorList>
    </citation>
    <scope>NUCLEOTIDE SEQUENCE</scope>
    <source>
        <strain evidence="2">CIP111893</strain>
    </source>
</reference>
<dbReference type="InterPro" id="IPR023346">
    <property type="entry name" value="Lysozyme-like_dom_sf"/>
</dbReference>
<sequence length="89" mass="9714">MQLMPATARGLGVTDIYDPEQNINAGVKYLSQMHNQFGDWQLALAAYNAGPGKIGGLVKKYGNSWAAISKYAPLETQKYVPKVVKKWGG</sequence>
<dbReference type="SUPFAM" id="SSF53955">
    <property type="entry name" value="Lysozyme-like"/>
    <property type="match status" value="1"/>
</dbReference>
<proteinExistence type="predicted"/>
<dbReference type="PANTHER" id="PTHR37423">
    <property type="entry name" value="SOLUBLE LYTIC MUREIN TRANSGLYCOSYLASE-RELATED"/>
    <property type="match status" value="1"/>
</dbReference>
<protein>
    <submittedName>
        <fullName evidence="2">Membrane-bound lytic murein transglycosylase F</fullName>
        <ecNumber evidence="2">4.2.2.-</ecNumber>
    </submittedName>
</protein>
<dbReference type="Proteomes" id="UP000838686">
    <property type="component" value="Unassembled WGS sequence"/>
</dbReference>
<evidence type="ECO:0000313" key="3">
    <source>
        <dbReference type="Proteomes" id="UP000838686"/>
    </source>
</evidence>
<feature type="domain" description="Transglycosylase SLT" evidence="1">
    <location>
        <begin position="1"/>
        <end position="62"/>
    </location>
</feature>
<dbReference type="InterPro" id="IPR008258">
    <property type="entry name" value="Transglycosylase_SLT_dom_1"/>
</dbReference>
<dbReference type="EMBL" id="CAKMMF010000011">
    <property type="protein sequence ID" value="CAH1205576.1"/>
    <property type="molecule type" value="Genomic_DNA"/>
</dbReference>
<dbReference type="Pfam" id="PF01464">
    <property type="entry name" value="SLT"/>
    <property type="match status" value="1"/>
</dbReference>
<dbReference type="GO" id="GO:0016829">
    <property type="term" value="F:lyase activity"/>
    <property type="evidence" value="ECO:0007669"/>
    <property type="project" value="UniProtKB-KW"/>
</dbReference>
<comment type="caution">
    <text evidence="2">The sequence shown here is derived from an EMBL/GenBank/DDBJ whole genome shotgun (WGS) entry which is preliminary data.</text>
</comment>
<gene>
    <name evidence="2" type="primary">mltF_3</name>
    <name evidence="2" type="ORF">PAECIP111893_02373</name>
</gene>
<keyword evidence="3" id="KW-1185">Reference proteome</keyword>
<name>A0ABM9C8L9_9BACL</name>
<accession>A0ABM9C8L9</accession>
<dbReference type="Gene3D" id="1.10.530.10">
    <property type="match status" value="1"/>
</dbReference>
<dbReference type="PANTHER" id="PTHR37423:SF2">
    <property type="entry name" value="MEMBRANE-BOUND LYTIC MUREIN TRANSGLYCOSYLASE C"/>
    <property type="match status" value="1"/>
</dbReference>